<evidence type="ECO:0000313" key="3">
    <source>
        <dbReference type="EMBL" id="ELR71824.1"/>
    </source>
</evidence>
<dbReference type="Pfam" id="PF13590">
    <property type="entry name" value="DUF4136"/>
    <property type="match status" value="1"/>
</dbReference>
<comment type="caution">
    <text evidence="3">The sequence shown here is derived from an EMBL/GenBank/DDBJ whole genome shotgun (WGS) entry which is preliminary data.</text>
</comment>
<feature type="domain" description="DUF4136" evidence="2">
    <location>
        <begin position="10"/>
        <end position="138"/>
    </location>
</feature>
<dbReference type="EMBL" id="AMZN01000032">
    <property type="protein sequence ID" value="ELR71824.1"/>
    <property type="molecule type" value="Genomic_DNA"/>
</dbReference>
<dbReference type="eggNOG" id="ENOG5032W3S">
    <property type="taxonomic scope" value="Bacteria"/>
</dbReference>
<evidence type="ECO:0000313" key="4">
    <source>
        <dbReference type="Proteomes" id="UP000011135"/>
    </source>
</evidence>
<organism evidence="3 4">
    <name type="scientific">Fulvivirga imtechensis AK7</name>
    <dbReference type="NCBI Taxonomy" id="1237149"/>
    <lineage>
        <taxon>Bacteria</taxon>
        <taxon>Pseudomonadati</taxon>
        <taxon>Bacteroidota</taxon>
        <taxon>Cytophagia</taxon>
        <taxon>Cytophagales</taxon>
        <taxon>Fulvivirgaceae</taxon>
        <taxon>Fulvivirga</taxon>
    </lineage>
</organism>
<accession>L8JW39</accession>
<gene>
    <name evidence="3" type="ORF">C900_02199</name>
</gene>
<sequence length="203" mass="22666">MSPAIGQELVAVDESADADLGSYESYTWTSDMNNTASDTYISDRSLNLTIQEAISSELDDLGYTRNSGDPDFLVSYRILTEDTQLKGRPETPNMSPTTTARHELRTYDVAAGTLVVQLLDRDEGTIVWQGFASGILTSDDFISTDNAGMNEQPLGNEQGDWDSQNDRINKDPLSEEMTIADTREERVREAVRQIFDKFEYAAR</sequence>
<feature type="region of interest" description="Disordered" evidence="1">
    <location>
        <begin position="150"/>
        <end position="171"/>
    </location>
</feature>
<keyword evidence="4" id="KW-1185">Reference proteome</keyword>
<reference evidence="3 4" key="1">
    <citation type="submission" date="2012-12" db="EMBL/GenBank/DDBJ databases">
        <title>Genome assembly of Fulvivirga imtechensis AK7.</title>
        <authorList>
            <person name="Nupur N."/>
            <person name="Khatri I."/>
            <person name="Kumar R."/>
            <person name="Subramanian S."/>
            <person name="Pinnaka A."/>
        </authorList>
    </citation>
    <scope>NUCLEOTIDE SEQUENCE [LARGE SCALE GENOMIC DNA]</scope>
    <source>
        <strain evidence="3 4">AK7</strain>
    </source>
</reference>
<dbReference type="AlphaFoldDB" id="L8JW39"/>
<proteinExistence type="predicted"/>
<name>L8JW39_9BACT</name>
<evidence type="ECO:0000259" key="2">
    <source>
        <dbReference type="Pfam" id="PF13590"/>
    </source>
</evidence>
<dbReference type="InterPro" id="IPR025411">
    <property type="entry name" value="DUF4136"/>
</dbReference>
<dbReference type="Proteomes" id="UP000011135">
    <property type="component" value="Unassembled WGS sequence"/>
</dbReference>
<protein>
    <recommendedName>
        <fullName evidence="2">DUF4136 domain-containing protein</fullName>
    </recommendedName>
</protein>
<evidence type="ECO:0000256" key="1">
    <source>
        <dbReference type="SAM" id="MobiDB-lite"/>
    </source>
</evidence>
<dbReference type="Gene3D" id="3.30.160.670">
    <property type="match status" value="1"/>
</dbReference>